<sequence>MIKKLCVAGAVLAAATTAALVAAPAQAESADRWSNWASNHRSAQSGNLFGKLVTTAAGGAGSANVNNINGTVANATNGSVTVFYSFR</sequence>
<accession>A0A366LLQ1</accession>
<gene>
    <name evidence="2" type="ORF">DP939_40725</name>
</gene>
<dbReference type="AlphaFoldDB" id="A0A366LLQ1"/>
<reference evidence="2 3" key="1">
    <citation type="submission" date="2018-06" db="EMBL/GenBank/DDBJ databases">
        <title>Sphaerisporangium craniellae sp. nov., isolated from a marine sponge in the South China Sea.</title>
        <authorList>
            <person name="Li L."/>
        </authorList>
    </citation>
    <scope>NUCLEOTIDE SEQUENCE [LARGE SCALE GENOMIC DNA]</scope>
    <source>
        <strain evidence="2 3">LHW63015</strain>
    </source>
</reference>
<organism evidence="2 3">
    <name type="scientific">Spongiactinospora rosea</name>
    <dbReference type="NCBI Taxonomy" id="2248750"/>
    <lineage>
        <taxon>Bacteria</taxon>
        <taxon>Bacillati</taxon>
        <taxon>Actinomycetota</taxon>
        <taxon>Actinomycetes</taxon>
        <taxon>Streptosporangiales</taxon>
        <taxon>Streptosporangiaceae</taxon>
        <taxon>Spongiactinospora</taxon>
    </lineage>
</organism>
<protein>
    <recommendedName>
        <fullName evidence="4">Pectate lyase</fullName>
    </recommendedName>
</protein>
<proteinExistence type="predicted"/>
<evidence type="ECO:0000256" key="1">
    <source>
        <dbReference type="SAM" id="SignalP"/>
    </source>
</evidence>
<feature type="signal peptide" evidence="1">
    <location>
        <begin position="1"/>
        <end position="27"/>
    </location>
</feature>
<dbReference type="RefSeq" id="WP_113986180.1">
    <property type="nucleotide sequence ID" value="NZ_QMEY01000033.1"/>
</dbReference>
<dbReference type="Proteomes" id="UP000253303">
    <property type="component" value="Unassembled WGS sequence"/>
</dbReference>
<keyword evidence="1" id="KW-0732">Signal</keyword>
<dbReference type="EMBL" id="QMEY01000033">
    <property type="protein sequence ID" value="RBQ14433.1"/>
    <property type="molecule type" value="Genomic_DNA"/>
</dbReference>
<evidence type="ECO:0008006" key="4">
    <source>
        <dbReference type="Google" id="ProtNLM"/>
    </source>
</evidence>
<evidence type="ECO:0000313" key="2">
    <source>
        <dbReference type="EMBL" id="RBQ14433.1"/>
    </source>
</evidence>
<feature type="chain" id="PRO_5016662338" description="Pectate lyase" evidence="1">
    <location>
        <begin position="28"/>
        <end position="87"/>
    </location>
</feature>
<evidence type="ECO:0000313" key="3">
    <source>
        <dbReference type="Proteomes" id="UP000253303"/>
    </source>
</evidence>
<keyword evidence="3" id="KW-1185">Reference proteome</keyword>
<comment type="caution">
    <text evidence="2">The sequence shown here is derived from an EMBL/GenBank/DDBJ whole genome shotgun (WGS) entry which is preliminary data.</text>
</comment>
<name>A0A366LLQ1_9ACTN</name>